<evidence type="ECO:0000313" key="2">
    <source>
        <dbReference type="EMBL" id="QIE89055.1"/>
    </source>
</evidence>
<dbReference type="InterPro" id="IPR024072">
    <property type="entry name" value="DHFR-like_dom_sf"/>
</dbReference>
<evidence type="ECO:0000259" key="1">
    <source>
        <dbReference type="Pfam" id="PF01872"/>
    </source>
</evidence>
<dbReference type="EMBL" id="CP049140">
    <property type="protein sequence ID" value="QIE89055.1"/>
    <property type="molecule type" value="Genomic_DNA"/>
</dbReference>
<reference evidence="2 3" key="1">
    <citation type="submission" date="2020-02" db="EMBL/GenBank/DDBJ databases">
        <title>Integrative conjugative elements (ICEs) and plasmids drive adaptation of Pseudomonas nitroreducens strain HBP1 to wastewater environment.</title>
        <authorList>
            <person name="Sentchilo V."/>
            <person name="Carraro N."/>
            <person name="Bertelli C."/>
            <person name="van der Meer J.R."/>
        </authorList>
    </citation>
    <scope>NUCLEOTIDE SEQUENCE [LARGE SCALE GENOMIC DNA]</scope>
    <source>
        <strain evidence="2 3">HBP1</strain>
    </source>
</reference>
<gene>
    <name evidence="2" type="ORF">G5B91_23445</name>
</gene>
<dbReference type="AlphaFoldDB" id="A0A6G6J0X9"/>
<dbReference type="Pfam" id="PF01872">
    <property type="entry name" value="RibD_C"/>
    <property type="match status" value="1"/>
</dbReference>
<protein>
    <submittedName>
        <fullName evidence="2">Dihydrofolate reductase</fullName>
    </submittedName>
</protein>
<dbReference type="Gene3D" id="3.40.430.10">
    <property type="entry name" value="Dihydrofolate Reductase, subunit A"/>
    <property type="match status" value="1"/>
</dbReference>
<dbReference type="InterPro" id="IPR050765">
    <property type="entry name" value="Riboflavin_Biosynth_HTPR"/>
</dbReference>
<dbReference type="Proteomes" id="UP000501063">
    <property type="component" value="Chromosome"/>
</dbReference>
<dbReference type="InterPro" id="IPR002734">
    <property type="entry name" value="RibDG_C"/>
</dbReference>
<dbReference type="SUPFAM" id="SSF53597">
    <property type="entry name" value="Dihydrofolate reductase-like"/>
    <property type="match status" value="1"/>
</dbReference>
<accession>A0A6G6J0X9</accession>
<dbReference type="GO" id="GO:0008703">
    <property type="term" value="F:5-amino-6-(5-phosphoribosylamino)uracil reductase activity"/>
    <property type="evidence" value="ECO:0007669"/>
    <property type="project" value="InterPro"/>
</dbReference>
<feature type="domain" description="Bacterial bifunctional deaminase-reductase C-terminal" evidence="1">
    <location>
        <begin position="11"/>
        <end position="176"/>
    </location>
</feature>
<dbReference type="PANTHER" id="PTHR38011:SF11">
    <property type="entry name" value="2,5-DIAMINO-6-RIBOSYLAMINO-4(3H)-PYRIMIDINONE 5'-PHOSPHATE REDUCTASE"/>
    <property type="match status" value="1"/>
</dbReference>
<dbReference type="PANTHER" id="PTHR38011">
    <property type="entry name" value="DIHYDROFOLATE REDUCTASE FAMILY PROTEIN (AFU_ORTHOLOGUE AFUA_8G06820)"/>
    <property type="match status" value="1"/>
</dbReference>
<name>A0A6G6J0X9_PSENT</name>
<dbReference type="GO" id="GO:0009231">
    <property type="term" value="P:riboflavin biosynthetic process"/>
    <property type="evidence" value="ECO:0007669"/>
    <property type="project" value="InterPro"/>
</dbReference>
<dbReference type="KEGG" id="pnt:G5B91_23445"/>
<sequence length="189" mass="20663">MSLTKRSTQVPSLIYYVAASLDGYIARPDGSVDWLEGYGGETDDHGYHAFYSSIDGLIMGRATYLFCLNQGEWPYPDKPALVMTRSNHLPKAAPQVELEHYAPVDALASLEARGCQRIWLVGGGSLAGNFLAAGLLDEVIVSIIPHLLGAGIPLFSIGLEQRLQLLEQRSFPSGIVQMRYQVLKETPSP</sequence>
<proteinExistence type="predicted"/>
<organism evidence="2 3">
    <name type="scientific">Pseudomonas nitroreducens</name>
    <dbReference type="NCBI Taxonomy" id="46680"/>
    <lineage>
        <taxon>Bacteria</taxon>
        <taxon>Pseudomonadati</taxon>
        <taxon>Pseudomonadota</taxon>
        <taxon>Gammaproteobacteria</taxon>
        <taxon>Pseudomonadales</taxon>
        <taxon>Pseudomonadaceae</taxon>
        <taxon>Pseudomonas</taxon>
    </lineage>
</organism>
<evidence type="ECO:0000313" key="3">
    <source>
        <dbReference type="Proteomes" id="UP000501063"/>
    </source>
</evidence>